<dbReference type="GO" id="GO:0006281">
    <property type="term" value="P:DNA repair"/>
    <property type="evidence" value="ECO:0007669"/>
    <property type="project" value="TreeGrafter"/>
</dbReference>
<dbReference type="PRINTS" id="PR00413">
    <property type="entry name" value="HADHALOGNASE"/>
</dbReference>
<dbReference type="PANTHER" id="PTHR43434:SF16">
    <property type="entry name" value="BLL8046 PROTEIN"/>
    <property type="match status" value="1"/>
</dbReference>
<name>A0A6J4PKF1_9BACT</name>
<organism evidence="1">
    <name type="scientific">uncultured Pyrinomonadaceae bacterium</name>
    <dbReference type="NCBI Taxonomy" id="2283094"/>
    <lineage>
        <taxon>Bacteria</taxon>
        <taxon>Pseudomonadati</taxon>
        <taxon>Acidobacteriota</taxon>
        <taxon>Blastocatellia</taxon>
        <taxon>Blastocatellales</taxon>
        <taxon>Pyrinomonadaceae</taxon>
        <taxon>environmental samples</taxon>
    </lineage>
</organism>
<accession>A0A6J4PKF1</accession>
<protein>
    <submittedName>
        <fullName evidence="1">COG0546: Predicted phosphatases</fullName>
    </submittedName>
</protein>
<dbReference type="NCBIfam" id="TIGR01549">
    <property type="entry name" value="HAD-SF-IA-v1"/>
    <property type="match status" value="1"/>
</dbReference>
<dbReference type="NCBIfam" id="TIGR01509">
    <property type="entry name" value="HAD-SF-IA-v3"/>
    <property type="match status" value="1"/>
</dbReference>
<dbReference type="InterPro" id="IPR023198">
    <property type="entry name" value="PGP-like_dom2"/>
</dbReference>
<dbReference type="GO" id="GO:0005829">
    <property type="term" value="C:cytosol"/>
    <property type="evidence" value="ECO:0007669"/>
    <property type="project" value="TreeGrafter"/>
</dbReference>
<reference evidence="1" key="1">
    <citation type="submission" date="2020-02" db="EMBL/GenBank/DDBJ databases">
        <authorList>
            <person name="Meier V. D."/>
        </authorList>
    </citation>
    <scope>NUCLEOTIDE SEQUENCE</scope>
    <source>
        <strain evidence="1">AVDCRST_MAG74</strain>
    </source>
</reference>
<evidence type="ECO:0000313" key="1">
    <source>
        <dbReference type="EMBL" id="CAA9417886.1"/>
    </source>
</evidence>
<dbReference type="Gene3D" id="1.10.150.240">
    <property type="entry name" value="Putative phosphatase, domain 2"/>
    <property type="match status" value="1"/>
</dbReference>
<dbReference type="PANTHER" id="PTHR43434">
    <property type="entry name" value="PHOSPHOGLYCOLATE PHOSPHATASE"/>
    <property type="match status" value="1"/>
</dbReference>
<dbReference type="SUPFAM" id="SSF56784">
    <property type="entry name" value="HAD-like"/>
    <property type="match status" value="1"/>
</dbReference>
<dbReference type="InterPro" id="IPR023214">
    <property type="entry name" value="HAD_sf"/>
</dbReference>
<sequence length="220" mass="24526">MIEAFIFDVDGTLIDSNDFHAEAWQKAFEKYDKKIPFDRIRPQIGKGADTLLPVFLTEKEIEEFGDEIAELRSEIFKDEYLSHVKPFPKVRELFEKIKTGGARIALASSSNADEVEAYKKIADIKDLVEKSTSADDAEKSKPEPDIFRAALKLLGNPAPETVLVIGDTPYDAEAAAKAKLKIVGVLCGNFAEKDLREKGCVEIYRDPADLLANYEKIVAL</sequence>
<dbReference type="Pfam" id="PF00702">
    <property type="entry name" value="Hydrolase"/>
    <property type="match status" value="1"/>
</dbReference>
<dbReference type="GO" id="GO:0008967">
    <property type="term" value="F:phosphoglycolate phosphatase activity"/>
    <property type="evidence" value="ECO:0007669"/>
    <property type="project" value="TreeGrafter"/>
</dbReference>
<dbReference type="SFLD" id="SFLDS00003">
    <property type="entry name" value="Haloacid_Dehalogenase"/>
    <property type="match status" value="1"/>
</dbReference>
<proteinExistence type="predicted"/>
<dbReference type="SFLD" id="SFLDG01129">
    <property type="entry name" value="C1.5:_HAD__Beta-PGM__Phosphata"/>
    <property type="match status" value="1"/>
</dbReference>
<dbReference type="AlphaFoldDB" id="A0A6J4PKF1"/>
<dbReference type="Gene3D" id="3.40.50.1000">
    <property type="entry name" value="HAD superfamily/HAD-like"/>
    <property type="match status" value="1"/>
</dbReference>
<dbReference type="InterPro" id="IPR036412">
    <property type="entry name" value="HAD-like_sf"/>
</dbReference>
<dbReference type="InterPro" id="IPR050155">
    <property type="entry name" value="HAD-like_hydrolase_sf"/>
</dbReference>
<dbReference type="EMBL" id="CADCUR010000254">
    <property type="protein sequence ID" value="CAA9417886.1"/>
    <property type="molecule type" value="Genomic_DNA"/>
</dbReference>
<dbReference type="InterPro" id="IPR006439">
    <property type="entry name" value="HAD-SF_hydro_IA"/>
</dbReference>
<gene>
    <name evidence="1" type="ORF">AVDCRST_MAG74-3038</name>
</gene>
<dbReference type="SFLD" id="SFLDG01135">
    <property type="entry name" value="C1.5.6:_HAD__Beta-PGM__Phospha"/>
    <property type="match status" value="1"/>
</dbReference>